<dbReference type="KEGG" id="salo:EF888_15375"/>
<dbReference type="RefSeq" id="WP_109761001.1">
    <property type="nucleotide sequence ID" value="NZ_CP034588.1"/>
</dbReference>
<evidence type="ECO:0000256" key="3">
    <source>
        <dbReference type="ARBA" id="ARBA00022691"/>
    </source>
</evidence>
<proteinExistence type="predicted"/>
<comment type="caution">
    <text evidence="5">The sequence shown here is derived from an EMBL/GenBank/DDBJ whole genome shotgun (WGS) entry which is preliminary data.</text>
</comment>
<keyword evidence="2 5" id="KW-0808">Transferase</keyword>
<feature type="domain" description="Methyltransferase" evidence="4">
    <location>
        <begin position="62"/>
        <end position="151"/>
    </location>
</feature>
<keyword evidence="3" id="KW-0949">S-adenosyl-L-methionine</keyword>
<dbReference type="EMBL" id="QGGV01000013">
    <property type="protein sequence ID" value="PWK53529.1"/>
    <property type="molecule type" value="Genomic_DNA"/>
</dbReference>
<evidence type="ECO:0000313" key="6">
    <source>
        <dbReference type="Proteomes" id="UP000245390"/>
    </source>
</evidence>
<evidence type="ECO:0000313" key="5">
    <source>
        <dbReference type="EMBL" id="PWK53529.1"/>
    </source>
</evidence>
<dbReference type="GO" id="GO:0008168">
    <property type="term" value="F:methyltransferase activity"/>
    <property type="evidence" value="ECO:0007669"/>
    <property type="project" value="UniProtKB-KW"/>
</dbReference>
<reference evidence="5 6" key="1">
    <citation type="submission" date="2018-05" db="EMBL/GenBank/DDBJ databases">
        <title>Genomic Encyclopedia of Type Strains, Phase IV (KMG-IV): sequencing the most valuable type-strain genomes for metagenomic binning, comparative biology and taxonomic classification.</title>
        <authorList>
            <person name="Goeker M."/>
        </authorList>
    </citation>
    <scope>NUCLEOTIDE SEQUENCE [LARGE SCALE GENOMIC DNA]</scope>
    <source>
        <strain evidence="5 6">DSM 103371</strain>
    </source>
</reference>
<dbReference type="AlphaFoldDB" id="A0A316FY58"/>
<protein>
    <submittedName>
        <fullName evidence="5">Methyltransferase family protein</fullName>
    </submittedName>
</protein>
<dbReference type="GO" id="GO:0032259">
    <property type="term" value="P:methylation"/>
    <property type="evidence" value="ECO:0007669"/>
    <property type="project" value="UniProtKB-KW"/>
</dbReference>
<name>A0A316FY58_9RHOB</name>
<dbReference type="Gene3D" id="3.40.50.150">
    <property type="entry name" value="Vaccinia Virus protein VP39"/>
    <property type="match status" value="1"/>
</dbReference>
<organism evidence="5 6">
    <name type="scientific">Silicimonas algicola</name>
    <dbReference type="NCBI Taxonomy" id="1826607"/>
    <lineage>
        <taxon>Bacteria</taxon>
        <taxon>Pseudomonadati</taxon>
        <taxon>Pseudomonadota</taxon>
        <taxon>Alphaproteobacteria</taxon>
        <taxon>Rhodobacterales</taxon>
        <taxon>Paracoccaceae</taxon>
    </lineage>
</organism>
<evidence type="ECO:0000259" key="4">
    <source>
        <dbReference type="Pfam" id="PF13649"/>
    </source>
</evidence>
<dbReference type="InterPro" id="IPR041698">
    <property type="entry name" value="Methyltransf_25"/>
</dbReference>
<keyword evidence="1 5" id="KW-0489">Methyltransferase</keyword>
<dbReference type="SUPFAM" id="SSF53335">
    <property type="entry name" value="S-adenosyl-L-methionine-dependent methyltransferases"/>
    <property type="match status" value="1"/>
</dbReference>
<dbReference type="PANTHER" id="PTHR43464:SF19">
    <property type="entry name" value="UBIQUINONE BIOSYNTHESIS O-METHYLTRANSFERASE, MITOCHONDRIAL"/>
    <property type="match status" value="1"/>
</dbReference>
<evidence type="ECO:0000256" key="1">
    <source>
        <dbReference type="ARBA" id="ARBA00022603"/>
    </source>
</evidence>
<accession>A0A316FY58</accession>
<dbReference type="InterPro" id="IPR029063">
    <property type="entry name" value="SAM-dependent_MTases_sf"/>
</dbReference>
<dbReference type="Pfam" id="PF13649">
    <property type="entry name" value="Methyltransf_25"/>
    <property type="match status" value="1"/>
</dbReference>
<dbReference type="OrthoDB" id="9807911at2"/>
<evidence type="ECO:0000256" key="2">
    <source>
        <dbReference type="ARBA" id="ARBA00022679"/>
    </source>
</evidence>
<dbReference type="CDD" id="cd02440">
    <property type="entry name" value="AdoMet_MTases"/>
    <property type="match status" value="1"/>
</dbReference>
<sequence>MASHDNDHLDAVYAAKGPADIARLYDDWAGSYDADMAKAGYRHPAIATALMARHLPRGAAPILDAGAGTGLVGEWLGILGYPEVEALDISEGMLAVARAKGIYSNLHVGLLGGELPLPSGRFAGLVCAGVLTTGHVGAEALPGLLAVTRPGAVLVLTVKETLWAGSLAAAVAATPEAKLMEATEPYISMPGDAGATPSRAVVVTRT</sequence>
<keyword evidence="6" id="KW-1185">Reference proteome</keyword>
<dbReference type="PANTHER" id="PTHR43464">
    <property type="entry name" value="METHYLTRANSFERASE"/>
    <property type="match status" value="1"/>
</dbReference>
<dbReference type="Proteomes" id="UP000245390">
    <property type="component" value="Unassembled WGS sequence"/>
</dbReference>
<gene>
    <name evidence="5" type="ORF">C8D95_11354</name>
</gene>